<feature type="domain" description="Ig-like" evidence="8">
    <location>
        <begin position="329"/>
        <end position="420"/>
    </location>
</feature>
<dbReference type="PANTHER" id="PTHR23278:SF19">
    <property type="entry name" value="OBSCURIN"/>
    <property type="match status" value="1"/>
</dbReference>
<feature type="compositionally biased region" description="Basic and acidic residues" evidence="6">
    <location>
        <begin position="68"/>
        <end position="80"/>
    </location>
</feature>
<evidence type="ECO:0000313" key="10">
    <source>
        <dbReference type="Proteomes" id="UP000440578"/>
    </source>
</evidence>
<dbReference type="Pfam" id="PF13927">
    <property type="entry name" value="Ig_3"/>
    <property type="match status" value="2"/>
</dbReference>
<keyword evidence="3 7" id="KW-1133">Transmembrane helix</keyword>
<dbReference type="PANTHER" id="PTHR23278">
    <property type="entry name" value="SIDESTEP PROTEIN"/>
    <property type="match status" value="1"/>
</dbReference>
<feature type="domain" description="Ig-like" evidence="8">
    <location>
        <begin position="128"/>
        <end position="219"/>
    </location>
</feature>
<evidence type="ECO:0000256" key="7">
    <source>
        <dbReference type="SAM" id="Phobius"/>
    </source>
</evidence>
<dbReference type="AlphaFoldDB" id="A0A6A4WU56"/>
<evidence type="ECO:0000256" key="2">
    <source>
        <dbReference type="ARBA" id="ARBA00022692"/>
    </source>
</evidence>
<name>A0A6A4WU56_AMPAM</name>
<dbReference type="InterPro" id="IPR013162">
    <property type="entry name" value="CD80_C2-set"/>
</dbReference>
<gene>
    <name evidence="9" type="primary">Hmcn2_3</name>
    <name evidence="9" type="ORF">FJT64_020024</name>
</gene>
<keyword evidence="4 7" id="KW-0472">Membrane</keyword>
<comment type="caution">
    <text evidence="9">The sequence shown here is derived from an EMBL/GenBank/DDBJ whole genome shotgun (WGS) entry which is preliminary data.</text>
</comment>
<feature type="domain" description="Ig-like" evidence="8">
    <location>
        <begin position="427"/>
        <end position="506"/>
    </location>
</feature>
<feature type="transmembrane region" description="Helical" evidence="7">
    <location>
        <begin position="649"/>
        <end position="673"/>
    </location>
</feature>
<dbReference type="InterPro" id="IPR007110">
    <property type="entry name" value="Ig-like_dom"/>
</dbReference>
<evidence type="ECO:0000256" key="5">
    <source>
        <dbReference type="ARBA" id="ARBA00023157"/>
    </source>
</evidence>
<dbReference type="InterPro" id="IPR013106">
    <property type="entry name" value="Ig_V-set"/>
</dbReference>
<protein>
    <submittedName>
        <fullName evidence="9">Hemicentin-2</fullName>
    </submittedName>
</protein>
<dbReference type="GO" id="GO:0016020">
    <property type="term" value="C:membrane"/>
    <property type="evidence" value="ECO:0007669"/>
    <property type="project" value="UniProtKB-SubCell"/>
</dbReference>
<comment type="subcellular location">
    <subcellularLocation>
        <location evidence="1">Membrane</location>
        <topology evidence="1">Single-pass membrane protein</topology>
    </subcellularLocation>
</comment>
<feature type="domain" description="Ig-like" evidence="8">
    <location>
        <begin position="1"/>
        <end position="120"/>
    </location>
</feature>
<dbReference type="PROSITE" id="PS50835">
    <property type="entry name" value="IG_LIKE"/>
    <property type="match status" value="5"/>
</dbReference>
<evidence type="ECO:0000256" key="6">
    <source>
        <dbReference type="SAM" id="MobiDB-lite"/>
    </source>
</evidence>
<feature type="region of interest" description="Disordered" evidence="6">
    <location>
        <begin position="678"/>
        <end position="710"/>
    </location>
</feature>
<evidence type="ECO:0000259" key="8">
    <source>
        <dbReference type="PROSITE" id="PS50835"/>
    </source>
</evidence>
<keyword evidence="10" id="KW-1185">Reference proteome</keyword>
<dbReference type="Gene3D" id="2.60.40.10">
    <property type="entry name" value="Immunoglobulins"/>
    <property type="match status" value="5"/>
</dbReference>
<evidence type="ECO:0000256" key="3">
    <source>
        <dbReference type="ARBA" id="ARBA00022989"/>
    </source>
</evidence>
<dbReference type="InterPro" id="IPR003598">
    <property type="entry name" value="Ig_sub2"/>
</dbReference>
<dbReference type="InterPro" id="IPR013783">
    <property type="entry name" value="Ig-like_fold"/>
</dbReference>
<keyword evidence="5" id="KW-1015">Disulfide bond</keyword>
<feature type="region of interest" description="Disordered" evidence="6">
    <location>
        <begin position="55"/>
        <end position="80"/>
    </location>
</feature>
<dbReference type="CDD" id="cd00096">
    <property type="entry name" value="Ig"/>
    <property type="match status" value="1"/>
</dbReference>
<evidence type="ECO:0000256" key="4">
    <source>
        <dbReference type="ARBA" id="ARBA00023136"/>
    </source>
</evidence>
<dbReference type="InterPro" id="IPR003599">
    <property type="entry name" value="Ig_sub"/>
</dbReference>
<reference evidence="9 10" key="1">
    <citation type="submission" date="2019-07" db="EMBL/GenBank/DDBJ databases">
        <title>Draft genome assembly of a fouling barnacle, Amphibalanus amphitrite (Darwin, 1854): The first reference genome for Thecostraca.</title>
        <authorList>
            <person name="Kim W."/>
        </authorList>
    </citation>
    <scope>NUCLEOTIDE SEQUENCE [LARGE SCALE GENOMIC DNA]</scope>
    <source>
        <strain evidence="9">SNU_AA5</strain>
        <tissue evidence="9">Soma without cirri and trophi</tissue>
    </source>
</reference>
<dbReference type="InterPro" id="IPR036179">
    <property type="entry name" value="Ig-like_dom_sf"/>
</dbReference>
<keyword evidence="2 7" id="KW-0812">Transmembrane</keyword>
<feature type="domain" description="Ig-like" evidence="8">
    <location>
        <begin position="230"/>
        <end position="322"/>
    </location>
</feature>
<dbReference type="SMART" id="SM00409">
    <property type="entry name" value="IG"/>
    <property type="match status" value="5"/>
</dbReference>
<feature type="compositionally biased region" description="Pro residues" evidence="6">
    <location>
        <begin position="684"/>
        <end position="696"/>
    </location>
</feature>
<proteinExistence type="predicted"/>
<dbReference type="EMBL" id="VIIS01000462">
    <property type="protein sequence ID" value="KAF0308799.1"/>
    <property type="molecule type" value="Genomic_DNA"/>
</dbReference>
<accession>A0A6A4WU56</accession>
<dbReference type="Proteomes" id="UP000440578">
    <property type="component" value="Unassembled WGS sequence"/>
</dbReference>
<organism evidence="9 10">
    <name type="scientific">Amphibalanus amphitrite</name>
    <name type="common">Striped barnacle</name>
    <name type="synonym">Balanus amphitrite</name>
    <dbReference type="NCBI Taxonomy" id="1232801"/>
    <lineage>
        <taxon>Eukaryota</taxon>
        <taxon>Metazoa</taxon>
        <taxon>Ecdysozoa</taxon>
        <taxon>Arthropoda</taxon>
        <taxon>Crustacea</taxon>
        <taxon>Multicrustacea</taxon>
        <taxon>Cirripedia</taxon>
        <taxon>Thoracica</taxon>
        <taxon>Thoracicalcarea</taxon>
        <taxon>Balanomorpha</taxon>
        <taxon>Balanoidea</taxon>
        <taxon>Balanidae</taxon>
        <taxon>Amphibalaninae</taxon>
        <taxon>Amphibalanus</taxon>
    </lineage>
</organism>
<evidence type="ECO:0000256" key="1">
    <source>
        <dbReference type="ARBA" id="ARBA00004167"/>
    </source>
</evidence>
<sequence>MVLVIRLSGQLTSVSAMRGGVAELPCHVDPDNSHDVQRLVLWYWSGSGAPFYSYDTRGGRKGQGTHWTSEDSLGRRSRFDPRGRAPVLRIRDVTLTDAGMYRCRADFKTSPTLNARVRLTVVVPPGTPEVVDDSGRRVEGRAGPYHVSTSVTFVCRVRGGHPAPNVTWWLDGELLDDSWERDGDGLTSNTLRLERLQRHDLLRTYTCSVSNSQLQKPLTVALRLDVTYPPQRVEILNSKSLVLEAGRAVNLTCQVTGSRPPPVITWFKNGESLPGGTPWTSSNNVTSSTVELVTSAGDAGHVIRCRAYSPADPSSALEDQLALRVNHAPLVRVSVASSLRLADIQEGDDVYFECDVTASPPAHSVQWRLNGRPLVPDSLPAGVMVVNRSLVLQKVTSDGSGSYSCAASNAEGDGVSDSVSLLVRYVPRCSVRQQTVYSAALHQTVKVPCRVDALPDQLTFHWSFNNTGDIVHLPTHQFTVNGSGSTAIYTAHSALDYGTLLCWAQNDVGLQREPCLFHITPAAVPESPSSCTSHNGTDGSVAVLCRAPAADVLPRRYVLEVRGPAGELLLNLSAGTPRFLVPAHLSSSYHQIILFAENAKGRSKPLVIDTHPARDAVERRTERIIDGSLKANAPGAAADSEPPTVVPSLTLLLVAAGAGALLVTLPVLAVVLLRRRRRRRPAGRPAPPAPTSPGPAPATSAGRPGRPPPAAHQPYYERFVHISRDIKSFSMTIYDSTVGFFAQRTSMHGVKSAYEASNRPCRCLWGGITLCMTVMAFNYERNISNDVAAFLLLMVDTPGHIAIPSDDEWRPLNDQLFASLRPAETPFDLFNSLSPRRLTALNQTRPGDYNGIGVILKDDRETFFAERDMRFSLVPAQEGNRIILTPHYILPMESVIEQTFIATVGAVTRLSVTHTVVRNTGRVRGRIR</sequence>
<dbReference type="SMART" id="SM00408">
    <property type="entry name" value="IGc2"/>
    <property type="match status" value="4"/>
</dbReference>
<dbReference type="Pfam" id="PF07686">
    <property type="entry name" value="V-set"/>
    <property type="match status" value="1"/>
</dbReference>
<evidence type="ECO:0000313" key="9">
    <source>
        <dbReference type="EMBL" id="KAF0308799.1"/>
    </source>
</evidence>
<dbReference type="Pfam" id="PF08205">
    <property type="entry name" value="C2-set_2"/>
    <property type="match status" value="1"/>
</dbReference>
<dbReference type="SUPFAM" id="SSF48726">
    <property type="entry name" value="Immunoglobulin"/>
    <property type="match status" value="5"/>
</dbReference>